<dbReference type="PANTHER" id="PTHR43265">
    <property type="entry name" value="ESTERASE ESTD"/>
    <property type="match status" value="1"/>
</dbReference>
<dbReference type="InterPro" id="IPR029058">
    <property type="entry name" value="AB_hydrolase_fold"/>
</dbReference>
<gene>
    <name evidence="3" type="ORF">CRI94_03860</name>
</gene>
<keyword evidence="4" id="KW-1185">Reference proteome</keyword>
<dbReference type="GO" id="GO:0052689">
    <property type="term" value="F:carboxylic ester hydrolase activity"/>
    <property type="evidence" value="ECO:0007669"/>
    <property type="project" value="TreeGrafter"/>
</dbReference>
<dbReference type="Pfam" id="PF00561">
    <property type="entry name" value="Abhydrolase_1"/>
    <property type="match status" value="1"/>
</dbReference>
<evidence type="ECO:0000259" key="2">
    <source>
        <dbReference type="Pfam" id="PF00561"/>
    </source>
</evidence>
<dbReference type="SUPFAM" id="SSF53474">
    <property type="entry name" value="alpha/beta-Hydrolases"/>
    <property type="match status" value="1"/>
</dbReference>
<dbReference type="Gene3D" id="3.40.50.1820">
    <property type="entry name" value="alpha/beta hydrolase"/>
    <property type="match status" value="1"/>
</dbReference>
<dbReference type="EMBL" id="PDEQ01000002">
    <property type="protein sequence ID" value="PEN14186.1"/>
    <property type="molecule type" value="Genomic_DNA"/>
</dbReference>
<feature type="domain" description="AB hydrolase-1" evidence="2">
    <location>
        <begin position="175"/>
        <end position="410"/>
    </location>
</feature>
<dbReference type="Proteomes" id="UP000220102">
    <property type="component" value="Unassembled WGS sequence"/>
</dbReference>
<accession>A0A2A8CZV9</accession>
<comment type="caution">
    <text evidence="3">The sequence shown here is derived from an EMBL/GenBank/DDBJ whole genome shotgun (WGS) entry which is preliminary data.</text>
</comment>
<proteinExistence type="predicted"/>
<dbReference type="OrthoDB" id="9809549at2"/>
<feature type="signal peptide" evidence="1">
    <location>
        <begin position="1"/>
        <end position="22"/>
    </location>
</feature>
<evidence type="ECO:0000256" key="1">
    <source>
        <dbReference type="SAM" id="SignalP"/>
    </source>
</evidence>
<feature type="chain" id="PRO_5012156683" description="AB hydrolase-1 domain-containing protein" evidence="1">
    <location>
        <begin position="23"/>
        <end position="464"/>
    </location>
</feature>
<dbReference type="InterPro" id="IPR053145">
    <property type="entry name" value="AB_hydrolase_Est10"/>
</dbReference>
<dbReference type="PANTHER" id="PTHR43265:SF1">
    <property type="entry name" value="ESTERASE ESTD"/>
    <property type="match status" value="1"/>
</dbReference>
<protein>
    <recommendedName>
        <fullName evidence="2">AB hydrolase-1 domain-containing protein</fullName>
    </recommendedName>
</protein>
<reference evidence="3 4" key="1">
    <citation type="submission" date="2017-10" db="EMBL/GenBank/DDBJ databases">
        <title>Draft genome of Longibacter Salinarum.</title>
        <authorList>
            <person name="Goh K.M."/>
            <person name="Shamsir M.S."/>
            <person name="Lim S.W."/>
        </authorList>
    </citation>
    <scope>NUCLEOTIDE SEQUENCE [LARGE SCALE GENOMIC DNA]</scope>
    <source>
        <strain evidence="3 4">KCTC 52045</strain>
    </source>
</reference>
<dbReference type="RefSeq" id="WP_098074363.1">
    <property type="nucleotide sequence ID" value="NZ_PDEQ01000002.1"/>
</dbReference>
<keyword evidence="1" id="KW-0732">Signal</keyword>
<sequence length="464" mass="50422">MVRFLLVLVLAVGGLVPSSAEAQPLADTSITGSWLGTLKVPDGEFRVVFHLRRNQDSELTGTMDSPDQGATGIQLSQVVRTADTLRIGVRSISGQFAGVIDMQKQTIDGQWAQGPARLPLTLRKTDEAPSIERPQQPQKPLPYRVENIQFSAPDGVPLAGTLTIPRGTGRHPGVLLIAGAGAQDRDASVAGHRPFRVWADQLTRAGFAVLRYDERGVGASEGEPQGLTTEELSRDAEAALTSLASRTEVNDEPLAVIGHSEGGTIATMIANRDNRVDAVVLLATPSVPGDDVLSDQLDIRAEANNVDDRTRAMQRGTQERIFRAIKENADSTAMANELRRVLIDSQGIRGEEVIQQEIQRLTAPWLRAFLRYDPAPALRRLDEPVLAIYGTRDTQLKPEKNARALREALSGGASSDITIREIHGLNHLLQPATTGRPGEYGRIELTVAPQVLDLVATWLDDRLR</sequence>
<evidence type="ECO:0000313" key="4">
    <source>
        <dbReference type="Proteomes" id="UP000220102"/>
    </source>
</evidence>
<name>A0A2A8CZV9_9BACT</name>
<dbReference type="AlphaFoldDB" id="A0A2A8CZV9"/>
<organism evidence="3 4">
    <name type="scientific">Longibacter salinarum</name>
    <dbReference type="NCBI Taxonomy" id="1850348"/>
    <lineage>
        <taxon>Bacteria</taxon>
        <taxon>Pseudomonadati</taxon>
        <taxon>Rhodothermota</taxon>
        <taxon>Rhodothermia</taxon>
        <taxon>Rhodothermales</taxon>
        <taxon>Salisaetaceae</taxon>
        <taxon>Longibacter</taxon>
    </lineage>
</organism>
<evidence type="ECO:0000313" key="3">
    <source>
        <dbReference type="EMBL" id="PEN14186.1"/>
    </source>
</evidence>
<dbReference type="InterPro" id="IPR000073">
    <property type="entry name" value="AB_hydrolase_1"/>
</dbReference>